<dbReference type="PROSITE" id="PS00027">
    <property type="entry name" value="HOMEOBOX_1"/>
    <property type="match status" value="1"/>
</dbReference>
<feature type="domain" description="Homeobox" evidence="7">
    <location>
        <begin position="189"/>
        <end position="249"/>
    </location>
</feature>
<dbReference type="PANTHER" id="PTHR24329">
    <property type="entry name" value="HOMEOBOX PROTEIN ARISTALESS"/>
    <property type="match status" value="1"/>
</dbReference>
<evidence type="ECO:0000256" key="5">
    <source>
        <dbReference type="PROSITE-ProRule" id="PRU00108"/>
    </source>
</evidence>
<dbReference type="PROSITE" id="PS50071">
    <property type="entry name" value="HOMEOBOX_2"/>
    <property type="match status" value="1"/>
</dbReference>
<dbReference type="InterPro" id="IPR009057">
    <property type="entry name" value="Homeodomain-like_sf"/>
</dbReference>
<evidence type="ECO:0000259" key="7">
    <source>
        <dbReference type="PROSITE" id="PS50071"/>
    </source>
</evidence>
<comment type="caution">
    <text evidence="8">The sequence shown here is derived from an EMBL/GenBank/DDBJ whole genome shotgun (WGS) entry which is preliminary data.</text>
</comment>
<evidence type="ECO:0000256" key="2">
    <source>
        <dbReference type="ARBA" id="ARBA00023125"/>
    </source>
</evidence>
<feature type="DNA-binding region" description="Homeobox" evidence="5">
    <location>
        <begin position="191"/>
        <end position="250"/>
    </location>
</feature>
<dbReference type="Pfam" id="PF00046">
    <property type="entry name" value="Homeodomain"/>
    <property type="match status" value="1"/>
</dbReference>
<organism evidence="8 9">
    <name type="scientific">Caenorhabditis bovis</name>
    <dbReference type="NCBI Taxonomy" id="2654633"/>
    <lineage>
        <taxon>Eukaryota</taxon>
        <taxon>Metazoa</taxon>
        <taxon>Ecdysozoa</taxon>
        <taxon>Nematoda</taxon>
        <taxon>Chromadorea</taxon>
        <taxon>Rhabditida</taxon>
        <taxon>Rhabditina</taxon>
        <taxon>Rhabditomorpha</taxon>
        <taxon>Rhabditoidea</taxon>
        <taxon>Rhabditidae</taxon>
        <taxon>Peloderinae</taxon>
        <taxon>Caenorhabditis</taxon>
    </lineage>
</organism>
<dbReference type="GO" id="GO:0000981">
    <property type="term" value="F:DNA-binding transcription factor activity, RNA polymerase II-specific"/>
    <property type="evidence" value="ECO:0007669"/>
    <property type="project" value="InterPro"/>
</dbReference>
<name>A0A8S1EDP7_9PELO</name>
<protein>
    <recommendedName>
        <fullName evidence="7">Homeobox domain-containing protein</fullName>
    </recommendedName>
</protein>
<gene>
    <name evidence="8" type="ORF">CBOVIS_LOCUS2534</name>
</gene>
<sequence length="316" mass="34959">MQPANNGDPQNPDFDAANLEQHLFYDFRNGPPNRRWSFSDSSLPGMPITDMPIPVTTATGAVVAGGTLDASLAASAAAAASSQMPASYYHNLGQLVHNHLHMSNREISDFDCVAAASAAVTSAAPVAPPPVAESVFNPEPAMCRQPINRFHHHPYADHGGLFDNELFGNKARSVSAPTVGNHAANMEMGARRRFRTNFTEHQAMFLEDAFRESHYPDHKSKKDMATCLNIPEDRITVWFQNRRAKWRRKEMREKERSRGDFQASSCSFDYSPFGGPSETQMSVPNIPMMTGFADHQVMPDYPMKTKSPPYQSSPGN</sequence>
<evidence type="ECO:0000256" key="1">
    <source>
        <dbReference type="ARBA" id="ARBA00004123"/>
    </source>
</evidence>
<accession>A0A8S1EDP7</accession>
<dbReference type="AlphaFoldDB" id="A0A8S1EDP7"/>
<dbReference type="SUPFAM" id="SSF46689">
    <property type="entry name" value="Homeodomain-like"/>
    <property type="match status" value="1"/>
</dbReference>
<keyword evidence="3 5" id="KW-0371">Homeobox</keyword>
<dbReference type="InterPro" id="IPR050649">
    <property type="entry name" value="Paired_Homeobox_TFs"/>
</dbReference>
<dbReference type="SMART" id="SM00389">
    <property type="entry name" value="HOX"/>
    <property type="match status" value="1"/>
</dbReference>
<dbReference type="PANTHER" id="PTHR24329:SF556">
    <property type="entry name" value="HOMEOBOX PROTEIN DSC-1"/>
    <property type="match status" value="1"/>
</dbReference>
<dbReference type="GO" id="GO:0005634">
    <property type="term" value="C:nucleus"/>
    <property type="evidence" value="ECO:0007669"/>
    <property type="project" value="UniProtKB-SubCell"/>
</dbReference>
<dbReference type="Proteomes" id="UP000494206">
    <property type="component" value="Unassembled WGS sequence"/>
</dbReference>
<evidence type="ECO:0000256" key="3">
    <source>
        <dbReference type="ARBA" id="ARBA00023155"/>
    </source>
</evidence>
<comment type="subcellular location">
    <subcellularLocation>
        <location evidence="1 5 6">Nucleus</location>
    </subcellularLocation>
</comment>
<evidence type="ECO:0000313" key="9">
    <source>
        <dbReference type="Proteomes" id="UP000494206"/>
    </source>
</evidence>
<dbReference type="GO" id="GO:0000977">
    <property type="term" value="F:RNA polymerase II transcription regulatory region sequence-specific DNA binding"/>
    <property type="evidence" value="ECO:0007669"/>
    <property type="project" value="TreeGrafter"/>
</dbReference>
<dbReference type="Gene3D" id="1.10.10.60">
    <property type="entry name" value="Homeodomain-like"/>
    <property type="match status" value="1"/>
</dbReference>
<dbReference type="CDD" id="cd00086">
    <property type="entry name" value="homeodomain"/>
    <property type="match status" value="1"/>
</dbReference>
<dbReference type="OrthoDB" id="6159439at2759"/>
<keyword evidence="2 5" id="KW-0238">DNA-binding</keyword>
<keyword evidence="9" id="KW-1185">Reference proteome</keyword>
<dbReference type="InterPro" id="IPR001356">
    <property type="entry name" value="HD"/>
</dbReference>
<dbReference type="EMBL" id="CADEPM010000002">
    <property type="protein sequence ID" value="CAB3399404.1"/>
    <property type="molecule type" value="Genomic_DNA"/>
</dbReference>
<evidence type="ECO:0000256" key="6">
    <source>
        <dbReference type="RuleBase" id="RU000682"/>
    </source>
</evidence>
<dbReference type="InterPro" id="IPR017970">
    <property type="entry name" value="Homeobox_CS"/>
</dbReference>
<keyword evidence="4 5" id="KW-0539">Nucleus</keyword>
<evidence type="ECO:0000256" key="4">
    <source>
        <dbReference type="ARBA" id="ARBA00023242"/>
    </source>
</evidence>
<reference evidence="8 9" key="1">
    <citation type="submission" date="2020-04" db="EMBL/GenBank/DDBJ databases">
        <authorList>
            <person name="Laetsch R D."/>
            <person name="Stevens L."/>
            <person name="Kumar S."/>
            <person name="Blaxter L. M."/>
        </authorList>
    </citation>
    <scope>NUCLEOTIDE SEQUENCE [LARGE SCALE GENOMIC DNA]</scope>
</reference>
<proteinExistence type="predicted"/>
<evidence type="ECO:0000313" key="8">
    <source>
        <dbReference type="EMBL" id="CAB3399404.1"/>
    </source>
</evidence>